<keyword evidence="2" id="KW-0067">ATP-binding</keyword>
<evidence type="ECO:0000256" key="2">
    <source>
        <dbReference type="ARBA" id="ARBA00022840"/>
    </source>
</evidence>
<dbReference type="InterPro" id="IPR033875">
    <property type="entry name" value="FlhG"/>
</dbReference>
<sequence>MVKDQADVLREKMLSANNKINNVNVIEKNAKVIAVVSGKGGVGKSNFSVNFGISLQRLGKRVLIIDLDIGMANVDILLGKTSYHSIVDLLERELSLKDIVENGPEGLSYISGGSGLAEIFEMDQMKVNDFLSKLSELEKQFDYILFDMAAGISTNSLSFLLSVHEIIIVTTPEPTSVTDAYAAVKHITLQDDQIPVSLVVNRTRNSRDGESTAQNMITVCSQFLKKDLHHIASVPDDEVVWKAVRSQTPFVLKFPKSKPAIVMRNTAKFFENKNKKMESTATVGHSFVSKLKSFFKS</sequence>
<evidence type="ECO:0000313" key="3">
    <source>
        <dbReference type="EMBL" id="ADU30738.1"/>
    </source>
</evidence>
<dbReference type="Gene3D" id="3.40.50.300">
    <property type="entry name" value="P-loop containing nucleotide triphosphate hydrolases"/>
    <property type="match status" value="1"/>
</dbReference>
<evidence type="ECO:0000313" key="4">
    <source>
        <dbReference type="Proteomes" id="UP000001401"/>
    </source>
</evidence>
<dbReference type="GO" id="GO:0005829">
    <property type="term" value="C:cytosol"/>
    <property type="evidence" value="ECO:0007669"/>
    <property type="project" value="TreeGrafter"/>
</dbReference>
<reference evidence="3 4" key="1">
    <citation type="submission" date="2010-12" db="EMBL/GenBank/DDBJ databases">
        <title>Complete sequence of Bacillus cellulosilyticus DSM 2522.</title>
        <authorList>
            <consortium name="US DOE Joint Genome Institute"/>
            <person name="Lucas S."/>
            <person name="Copeland A."/>
            <person name="Lapidus A."/>
            <person name="Cheng J.-F."/>
            <person name="Bruce D."/>
            <person name="Goodwin L."/>
            <person name="Pitluck S."/>
            <person name="Chertkov O."/>
            <person name="Detter J.C."/>
            <person name="Han C."/>
            <person name="Tapia R."/>
            <person name="Land M."/>
            <person name="Hauser L."/>
            <person name="Jeffries C."/>
            <person name="Kyrpides N."/>
            <person name="Ivanova N."/>
            <person name="Mikhailova N."/>
            <person name="Brumm P."/>
            <person name="Mead D."/>
            <person name="Woyke T."/>
        </authorList>
    </citation>
    <scope>NUCLEOTIDE SEQUENCE [LARGE SCALE GENOMIC DNA]</scope>
    <source>
        <strain evidence="4">ATCC 21833 / DSM 2522 / FERM P-1141 / JCM 9156 / N-4</strain>
    </source>
</reference>
<evidence type="ECO:0000256" key="1">
    <source>
        <dbReference type="ARBA" id="ARBA00022741"/>
    </source>
</evidence>
<dbReference type="InterPro" id="IPR050625">
    <property type="entry name" value="ParA/MinD_ATPase"/>
</dbReference>
<name>E6TSU6_EVAC2</name>
<gene>
    <name evidence="3" type="ordered locus">Bcell_2481</name>
</gene>
<dbReference type="AlphaFoldDB" id="E6TSU6"/>
<dbReference type="CDD" id="cd02038">
    <property type="entry name" value="FlhG-like"/>
    <property type="match status" value="1"/>
</dbReference>
<dbReference type="SUPFAM" id="SSF52540">
    <property type="entry name" value="P-loop containing nucleoside triphosphate hydrolases"/>
    <property type="match status" value="1"/>
</dbReference>
<dbReference type="PIRSF" id="PIRSF003092">
    <property type="entry name" value="MinD"/>
    <property type="match status" value="1"/>
</dbReference>
<organism evidence="3 4">
    <name type="scientific">Evansella cellulosilytica (strain ATCC 21833 / DSM 2522 / FERM P-1141 / JCM 9156 / N-4)</name>
    <name type="common">Bacillus cellulosilyticus</name>
    <dbReference type="NCBI Taxonomy" id="649639"/>
    <lineage>
        <taxon>Bacteria</taxon>
        <taxon>Bacillati</taxon>
        <taxon>Bacillota</taxon>
        <taxon>Bacilli</taxon>
        <taxon>Bacillales</taxon>
        <taxon>Bacillaceae</taxon>
        <taxon>Evansella</taxon>
    </lineage>
</organism>
<dbReference type="Pfam" id="PF10609">
    <property type="entry name" value="ParA"/>
    <property type="match status" value="1"/>
</dbReference>
<dbReference type="InterPro" id="IPR027417">
    <property type="entry name" value="P-loop_NTPase"/>
</dbReference>
<dbReference type="InterPro" id="IPR033756">
    <property type="entry name" value="YlxH/NBP35"/>
</dbReference>
<dbReference type="eggNOG" id="COG0455">
    <property type="taxonomic scope" value="Bacteria"/>
</dbReference>
<dbReference type="GO" id="GO:0016887">
    <property type="term" value="F:ATP hydrolysis activity"/>
    <property type="evidence" value="ECO:0007669"/>
    <property type="project" value="TreeGrafter"/>
</dbReference>
<dbReference type="PANTHER" id="PTHR43384">
    <property type="entry name" value="SEPTUM SITE-DETERMINING PROTEIN MIND HOMOLOG, CHLOROPLASTIC-RELATED"/>
    <property type="match status" value="1"/>
</dbReference>
<dbReference type="KEGG" id="bco:Bcell_2481"/>
<keyword evidence="4" id="KW-1185">Reference proteome</keyword>
<dbReference type="PANTHER" id="PTHR43384:SF4">
    <property type="entry name" value="CELLULOSE BIOSYNTHESIS PROTEIN BCSQ-RELATED"/>
    <property type="match status" value="1"/>
</dbReference>
<dbReference type="RefSeq" id="WP_013489072.1">
    <property type="nucleotide sequence ID" value="NC_014829.1"/>
</dbReference>
<dbReference type="GO" id="GO:0009898">
    <property type="term" value="C:cytoplasmic side of plasma membrane"/>
    <property type="evidence" value="ECO:0007669"/>
    <property type="project" value="TreeGrafter"/>
</dbReference>
<dbReference type="EMBL" id="CP002394">
    <property type="protein sequence ID" value="ADU30738.1"/>
    <property type="molecule type" value="Genomic_DNA"/>
</dbReference>
<accession>E6TSU6</accession>
<proteinExistence type="predicted"/>
<dbReference type="GO" id="GO:0005524">
    <property type="term" value="F:ATP binding"/>
    <property type="evidence" value="ECO:0007669"/>
    <property type="project" value="UniProtKB-KW"/>
</dbReference>
<dbReference type="HOGENOM" id="CLU_037612_0_0_9"/>
<protein>
    <submittedName>
        <fullName evidence="3">Cobyrinic acid ac-diamide synthase</fullName>
    </submittedName>
</protein>
<dbReference type="STRING" id="649639.Bcell_2481"/>
<dbReference type="Proteomes" id="UP000001401">
    <property type="component" value="Chromosome"/>
</dbReference>
<keyword evidence="1" id="KW-0547">Nucleotide-binding</keyword>
<dbReference type="GO" id="GO:0051782">
    <property type="term" value="P:negative regulation of cell division"/>
    <property type="evidence" value="ECO:0007669"/>
    <property type="project" value="TreeGrafter"/>
</dbReference>
<dbReference type="InterPro" id="IPR025501">
    <property type="entry name" value="MinD_FleN"/>
</dbReference>